<evidence type="ECO:0000313" key="2">
    <source>
        <dbReference type="Proteomes" id="UP001140817"/>
    </source>
</evidence>
<dbReference type="InterPro" id="IPR008316">
    <property type="entry name" value="UCP029876"/>
</dbReference>
<gene>
    <name evidence="1" type="ORF">NSA58_12865</name>
</gene>
<dbReference type="Proteomes" id="UP001140817">
    <property type="component" value="Unassembled WGS sequence"/>
</dbReference>
<dbReference type="AlphaFoldDB" id="A0A9X2S253"/>
<dbReference type="Gene3D" id="1.10.1900.10">
    <property type="entry name" value="c-terminal domain of poly(a) binding protein"/>
    <property type="match status" value="1"/>
</dbReference>
<reference evidence="1" key="1">
    <citation type="submission" date="2022-07" db="EMBL/GenBank/DDBJ databases">
        <title>Enhanced cultured diversity of the mouse gut microbiota enables custom-made synthetic communities.</title>
        <authorList>
            <person name="Afrizal A."/>
        </authorList>
    </citation>
    <scope>NUCLEOTIDE SEQUENCE</scope>
    <source>
        <strain evidence="1">DSM 29186</strain>
    </source>
</reference>
<sequence length="115" mass="13291">MNFWEKTTGSDMTKEFKAFELRVSKLPADYQNAWDEINTNLFMYGDFTGRNLMPILNSVLDMLEEWVENGQNVKDALGNDIKSFCAELVGEEGSNSFRDKWRKQLNNNIAKKLGK</sequence>
<organism evidence="1 2">
    <name type="scientific">Terrisporobacter muris</name>
    <dbReference type="NCBI Taxonomy" id="2963284"/>
    <lineage>
        <taxon>Bacteria</taxon>
        <taxon>Bacillati</taxon>
        <taxon>Bacillota</taxon>
        <taxon>Clostridia</taxon>
        <taxon>Peptostreptococcales</taxon>
        <taxon>Peptostreptococcaceae</taxon>
        <taxon>Terrisporobacter</taxon>
    </lineage>
</organism>
<dbReference type="Pfam" id="PF06304">
    <property type="entry name" value="DUF1048"/>
    <property type="match status" value="1"/>
</dbReference>
<comment type="caution">
    <text evidence="1">The sequence shown here is derived from an EMBL/GenBank/DDBJ whole genome shotgun (WGS) entry which is preliminary data.</text>
</comment>
<keyword evidence="2" id="KW-1185">Reference proteome</keyword>
<name>A0A9X2S253_9FIRM</name>
<protein>
    <submittedName>
        <fullName evidence="1">DUF1048 domain-containing protein</fullName>
    </submittedName>
</protein>
<proteinExistence type="predicted"/>
<dbReference type="RefSeq" id="WP_257560528.1">
    <property type="nucleotide sequence ID" value="NZ_JANKBY010000175.1"/>
</dbReference>
<accession>A0A9X2S253</accession>
<dbReference type="SUPFAM" id="SSF158560">
    <property type="entry name" value="BH3980-like"/>
    <property type="match status" value="1"/>
</dbReference>
<dbReference type="EMBL" id="JANKBY010000175">
    <property type="protein sequence ID" value="MCR1823680.1"/>
    <property type="molecule type" value="Genomic_DNA"/>
</dbReference>
<evidence type="ECO:0000313" key="1">
    <source>
        <dbReference type="EMBL" id="MCR1823680.1"/>
    </source>
</evidence>